<dbReference type="Proteomes" id="UP000775547">
    <property type="component" value="Unassembled WGS sequence"/>
</dbReference>
<proteinExistence type="predicted"/>
<dbReference type="PANTHER" id="PTHR31252:SF11">
    <property type="entry name" value="DUF4419 DOMAIN-CONTAINING PROTEIN"/>
    <property type="match status" value="1"/>
</dbReference>
<dbReference type="EMBL" id="JABCKV010000025">
    <property type="protein sequence ID" value="KAG5646170.1"/>
    <property type="molecule type" value="Genomic_DNA"/>
</dbReference>
<organism evidence="1 2">
    <name type="scientific">Asterophora parasitica</name>
    <dbReference type="NCBI Taxonomy" id="117018"/>
    <lineage>
        <taxon>Eukaryota</taxon>
        <taxon>Fungi</taxon>
        <taxon>Dikarya</taxon>
        <taxon>Basidiomycota</taxon>
        <taxon>Agaricomycotina</taxon>
        <taxon>Agaricomycetes</taxon>
        <taxon>Agaricomycetidae</taxon>
        <taxon>Agaricales</taxon>
        <taxon>Tricholomatineae</taxon>
        <taxon>Lyophyllaceae</taxon>
        <taxon>Asterophora</taxon>
    </lineage>
</organism>
<reference evidence="1" key="2">
    <citation type="submission" date="2021-10" db="EMBL/GenBank/DDBJ databases">
        <title>Phylogenomics reveals ancestral predisposition of the termite-cultivated fungus Termitomyces towards a domesticated lifestyle.</title>
        <authorList>
            <person name="Auxier B."/>
            <person name="Grum-Grzhimaylo A."/>
            <person name="Cardenas M.E."/>
            <person name="Lodge J.D."/>
            <person name="Laessoe T."/>
            <person name="Pedersen O."/>
            <person name="Smith M.E."/>
            <person name="Kuyper T.W."/>
            <person name="Franco-Molano E.A."/>
            <person name="Baroni T.J."/>
            <person name="Aanen D.K."/>
        </authorList>
    </citation>
    <scope>NUCLEOTIDE SEQUENCE</scope>
    <source>
        <strain evidence="1">AP01</strain>
        <tissue evidence="1">Mycelium</tissue>
    </source>
</reference>
<protein>
    <submittedName>
        <fullName evidence="1">Uncharacterized protein</fullName>
    </submittedName>
</protein>
<reference evidence="1" key="1">
    <citation type="submission" date="2020-07" db="EMBL/GenBank/DDBJ databases">
        <authorList>
            <person name="Nieuwenhuis M."/>
            <person name="Van De Peppel L.J.J."/>
        </authorList>
    </citation>
    <scope>NUCLEOTIDE SEQUENCE</scope>
    <source>
        <strain evidence="1">AP01</strain>
        <tissue evidence="1">Mycelium</tissue>
    </source>
</reference>
<sequence length="211" mass="23728">MDFGDLAIQMTGQIHENVKDKTLTPWVLPNFSTATASDTVICSVLLMSTLKRSILDRLPKLREFGDEPAQWANLLEALLKRLVRAFHVGGPQTDKAFWDRMVHQVPRASGPIPFISGWLGAFCAWDNKEWAVNLSFDMVWFPRVMEPPKAYAEVDVVVKDGLTGKSFDCSMIAGHISTSLDGKGRLLKTVRMAPHWFMYVKGDPAEPFPDY</sequence>
<gene>
    <name evidence="1" type="ORF">DXG03_004223</name>
</gene>
<comment type="caution">
    <text evidence="1">The sequence shown here is derived from an EMBL/GenBank/DDBJ whole genome shotgun (WGS) entry which is preliminary data.</text>
</comment>
<dbReference type="Pfam" id="PF14388">
    <property type="entry name" value="DUF4419"/>
    <property type="match status" value="2"/>
</dbReference>
<evidence type="ECO:0000313" key="2">
    <source>
        <dbReference type="Proteomes" id="UP000775547"/>
    </source>
</evidence>
<accession>A0A9P7KES1</accession>
<dbReference type="PANTHER" id="PTHR31252">
    <property type="entry name" value="DUF4419 DOMAIN-CONTAINING PROTEIN"/>
    <property type="match status" value="1"/>
</dbReference>
<name>A0A9P7KES1_9AGAR</name>
<dbReference type="OrthoDB" id="9978173at2759"/>
<evidence type="ECO:0000313" key="1">
    <source>
        <dbReference type="EMBL" id="KAG5646170.1"/>
    </source>
</evidence>
<dbReference type="InterPro" id="IPR025533">
    <property type="entry name" value="DUF4419"/>
</dbReference>
<dbReference type="AlphaFoldDB" id="A0A9P7KES1"/>
<keyword evidence="2" id="KW-1185">Reference proteome</keyword>